<sequence length="128" mass="13633">QKLGPQILGLSAFAWLVTIGDVIHNICDGVAISIAFSETVKDGVLTSLAIAIHEFAHKMGDFTLLLASGVPTEKATIINLATSFTAFIGLYGSLLIFTDTTTQNVMLSITIGIFVYIAMTEVAISHLF</sequence>
<feature type="signal peptide" evidence="7">
    <location>
        <begin position="1"/>
        <end position="20"/>
    </location>
</feature>
<reference evidence="8 9" key="1">
    <citation type="journal article" date="2018" name="Gigascience">
        <title>Genomes of trombidid mites reveal novel predicted allergens and laterally-transferred genes associated with secondary metabolism.</title>
        <authorList>
            <person name="Dong X."/>
            <person name="Chaisiri K."/>
            <person name="Xia D."/>
            <person name="Armstrong S.D."/>
            <person name="Fang Y."/>
            <person name="Donnelly M.J."/>
            <person name="Kadowaki T."/>
            <person name="McGarry J.W."/>
            <person name="Darby A.C."/>
            <person name="Makepeace B.L."/>
        </authorList>
    </citation>
    <scope>NUCLEOTIDE SEQUENCE [LARGE SCALE GENOMIC DNA]</scope>
    <source>
        <strain evidence="8">UoL-UT</strain>
    </source>
</reference>
<keyword evidence="9" id="KW-1185">Reference proteome</keyword>
<organism evidence="8 9">
    <name type="scientific">Leptotrombidium deliense</name>
    <dbReference type="NCBI Taxonomy" id="299467"/>
    <lineage>
        <taxon>Eukaryota</taxon>
        <taxon>Metazoa</taxon>
        <taxon>Ecdysozoa</taxon>
        <taxon>Arthropoda</taxon>
        <taxon>Chelicerata</taxon>
        <taxon>Arachnida</taxon>
        <taxon>Acari</taxon>
        <taxon>Acariformes</taxon>
        <taxon>Trombidiformes</taxon>
        <taxon>Prostigmata</taxon>
        <taxon>Anystina</taxon>
        <taxon>Parasitengona</taxon>
        <taxon>Trombiculoidea</taxon>
        <taxon>Trombiculidae</taxon>
        <taxon>Leptotrombidium</taxon>
    </lineage>
</organism>
<dbReference type="STRING" id="299467.A0A443SSW4"/>
<evidence type="ECO:0000256" key="3">
    <source>
        <dbReference type="ARBA" id="ARBA00022692"/>
    </source>
</evidence>
<keyword evidence="7" id="KW-0732">Signal</keyword>
<dbReference type="AlphaFoldDB" id="A0A443SSW4"/>
<feature type="non-terminal residue" evidence="8">
    <location>
        <position position="128"/>
    </location>
</feature>
<dbReference type="OrthoDB" id="200954at2759"/>
<dbReference type="GO" id="GO:0030003">
    <property type="term" value="P:intracellular monoatomic cation homeostasis"/>
    <property type="evidence" value="ECO:0007669"/>
    <property type="project" value="TreeGrafter"/>
</dbReference>
<dbReference type="PANTHER" id="PTHR12191">
    <property type="entry name" value="SOLUTE CARRIER FAMILY 39"/>
    <property type="match status" value="1"/>
</dbReference>
<protein>
    <submittedName>
        <fullName evidence="8">Zinc transporter ZIP12-like protein</fullName>
    </submittedName>
</protein>
<dbReference type="GO" id="GO:0005886">
    <property type="term" value="C:plasma membrane"/>
    <property type="evidence" value="ECO:0007669"/>
    <property type="project" value="TreeGrafter"/>
</dbReference>
<evidence type="ECO:0000256" key="1">
    <source>
        <dbReference type="ARBA" id="ARBA00004141"/>
    </source>
</evidence>
<evidence type="ECO:0000256" key="7">
    <source>
        <dbReference type="SAM" id="SignalP"/>
    </source>
</evidence>
<dbReference type="VEuPathDB" id="VectorBase:LDEU001423"/>
<feature type="transmembrane region" description="Helical" evidence="6">
    <location>
        <begin position="104"/>
        <end position="124"/>
    </location>
</feature>
<evidence type="ECO:0000256" key="5">
    <source>
        <dbReference type="ARBA" id="ARBA00023136"/>
    </source>
</evidence>
<name>A0A443SSW4_9ACAR</name>
<comment type="similarity">
    <text evidence="2">Belongs to the ZIP transporter (TC 2.A.5) family.</text>
</comment>
<dbReference type="EMBL" id="NCKV01000438">
    <property type="protein sequence ID" value="RWS30617.1"/>
    <property type="molecule type" value="Genomic_DNA"/>
</dbReference>
<feature type="non-terminal residue" evidence="8">
    <location>
        <position position="1"/>
    </location>
</feature>
<dbReference type="InterPro" id="IPR003689">
    <property type="entry name" value="ZIP"/>
</dbReference>
<dbReference type="PANTHER" id="PTHR12191:SF37">
    <property type="entry name" value="ZINC TRANSPORTER FOI"/>
    <property type="match status" value="1"/>
</dbReference>
<accession>A0A443SSW4</accession>
<dbReference type="Proteomes" id="UP000288716">
    <property type="component" value="Unassembled WGS sequence"/>
</dbReference>
<evidence type="ECO:0000256" key="2">
    <source>
        <dbReference type="ARBA" id="ARBA00006939"/>
    </source>
</evidence>
<feature type="transmembrane region" description="Helical" evidence="6">
    <location>
        <begin position="77"/>
        <end position="98"/>
    </location>
</feature>
<gene>
    <name evidence="8" type="ORF">B4U80_03551</name>
</gene>
<comment type="caution">
    <text evidence="8">The sequence shown here is derived from an EMBL/GenBank/DDBJ whole genome shotgun (WGS) entry which is preliminary data.</text>
</comment>
<dbReference type="GO" id="GO:0071578">
    <property type="term" value="P:zinc ion import across plasma membrane"/>
    <property type="evidence" value="ECO:0007669"/>
    <property type="project" value="TreeGrafter"/>
</dbReference>
<comment type="subcellular location">
    <subcellularLocation>
        <location evidence="1">Membrane</location>
        <topology evidence="1">Multi-pass membrane protein</topology>
    </subcellularLocation>
</comment>
<dbReference type="GO" id="GO:0005385">
    <property type="term" value="F:zinc ion transmembrane transporter activity"/>
    <property type="evidence" value="ECO:0007669"/>
    <property type="project" value="TreeGrafter"/>
</dbReference>
<evidence type="ECO:0000256" key="6">
    <source>
        <dbReference type="SAM" id="Phobius"/>
    </source>
</evidence>
<keyword evidence="4 6" id="KW-1133">Transmembrane helix</keyword>
<evidence type="ECO:0000256" key="4">
    <source>
        <dbReference type="ARBA" id="ARBA00022989"/>
    </source>
</evidence>
<keyword evidence="3 6" id="KW-0812">Transmembrane</keyword>
<feature type="chain" id="PRO_5019091413" evidence="7">
    <location>
        <begin position="21"/>
        <end position="128"/>
    </location>
</feature>
<proteinExistence type="inferred from homology"/>
<dbReference type="Pfam" id="PF02535">
    <property type="entry name" value="Zip"/>
    <property type="match status" value="1"/>
</dbReference>
<keyword evidence="5 6" id="KW-0472">Membrane</keyword>
<dbReference type="GO" id="GO:0140410">
    <property type="term" value="F:monoatomic cation:bicarbonate symporter activity"/>
    <property type="evidence" value="ECO:0007669"/>
    <property type="project" value="TreeGrafter"/>
</dbReference>
<dbReference type="InterPro" id="IPR050799">
    <property type="entry name" value="ZIP_Transporter"/>
</dbReference>
<evidence type="ECO:0000313" key="8">
    <source>
        <dbReference type="EMBL" id="RWS30617.1"/>
    </source>
</evidence>
<evidence type="ECO:0000313" key="9">
    <source>
        <dbReference type="Proteomes" id="UP000288716"/>
    </source>
</evidence>